<proteinExistence type="predicted"/>
<protein>
    <submittedName>
        <fullName evidence="2">Uncharacterized protein</fullName>
    </submittedName>
</protein>
<dbReference type="RefSeq" id="WP_183298539.1">
    <property type="nucleotide sequence ID" value="NZ_JACHWF010000001.1"/>
</dbReference>
<evidence type="ECO:0000313" key="3">
    <source>
        <dbReference type="Proteomes" id="UP000578036"/>
    </source>
</evidence>
<organism evidence="2 3">
    <name type="scientific">Cupriavidus alkaliphilus</name>
    <dbReference type="NCBI Taxonomy" id="942866"/>
    <lineage>
        <taxon>Bacteria</taxon>
        <taxon>Pseudomonadati</taxon>
        <taxon>Pseudomonadota</taxon>
        <taxon>Betaproteobacteria</taxon>
        <taxon>Burkholderiales</taxon>
        <taxon>Burkholderiaceae</taxon>
        <taxon>Cupriavidus</taxon>
    </lineage>
</organism>
<comment type="caution">
    <text evidence="2">The sequence shown here is derived from an EMBL/GenBank/DDBJ whole genome shotgun (WGS) entry which is preliminary data.</text>
</comment>
<reference evidence="2 3" key="1">
    <citation type="submission" date="2020-08" db="EMBL/GenBank/DDBJ databases">
        <title>Genomic Encyclopedia of Type Strains, Phase IV (KMG-V): Genome sequencing to study the core and pangenomes of soil and plant-associated prokaryotes.</title>
        <authorList>
            <person name="Whitman W."/>
        </authorList>
    </citation>
    <scope>NUCLEOTIDE SEQUENCE [LARGE SCALE GENOMIC DNA]</scope>
    <source>
        <strain evidence="2 3">SLV-2362</strain>
    </source>
</reference>
<evidence type="ECO:0000256" key="1">
    <source>
        <dbReference type="SAM" id="Phobius"/>
    </source>
</evidence>
<accession>A0A7W4V6P7</accession>
<keyword evidence="1" id="KW-1133">Transmembrane helix</keyword>
<sequence length="129" mass="13675">MEKSVGVEEDRRRFWNSADTSIGEAIKSLFLLNAGSVIAMLGFIQAMLGKPEWPALKPFVLVAGLLFLIGAMAVIPAFSNRAAFAMGVIRGDPDDAIKRYGASSTYLVISLLVFMAGAVLAGVGIALKL</sequence>
<gene>
    <name evidence="2" type="ORF">FHX61_000620</name>
</gene>
<keyword evidence="1" id="KW-0812">Transmembrane</keyword>
<dbReference type="AlphaFoldDB" id="A0A7W4V6P7"/>
<dbReference type="EMBL" id="JACHWF010000001">
    <property type="protein sequence ID" value="MBB3006004.1"/>
    <property type="molecule type" value="Genomic_DNA"/>
</dbReference>
<name>A0A7W4V6P7_9BURK</name>
<evidence type="ECO:0000313" key="2">
    <source>
        <dbReference type="EMBL" id="MBB3006004.1"/>
    </source>
</evidence>
<feature type="transmembrane region" description="Helical" evidence="1">
    <location>
        <begin position="60"/>
        <end position="84"/>
    </location>
</feature>
<keyword evidence="3" id="KW-1185">Reference proteome</keyword>
<keyword evidence="1" id="KW-0472">Membrane</keyword>
<feature type="transmembrane region" description="Helical" evidence="1">
    <location>
        <begin position="29"/>
        <end position="48"/>
    </location>
</feature>
<feature type="transmembrane region" description="Helical" evidence="1">
    <location>
        <begin position="105"/>
        <end position="127"/>
    </location>
</feature>
<dbReference type="Proteomes" id="UP000578036">
    <property type="component" value="Unassembled WGS sequence"/>
</dbReference>